<organism evidence="2 3">
    <name type="scientific">Prorocentrum cordatum</name>
    <dbReference type="NCBI Taxonomy" id="2364126"/>
    <lineage>
        <taxon>Eukaryota</taxon>
        <taxon>Sar</taxon>
        <taxon>Alveolata</taxon>
        <taxon>Dinophyceae</taxon>
        <taxon>Prorocentrales</taxon>
        <taxon>Prorocentraceae</taxon>
        <taxon>Prorocentrum</taxon>
    </lineage>
</organism>
<feature type="compositionally biased region" description="Low complexity" evidence="1">
    <location>
        <begin position="511"/>
        <end position="524"/>
    </location>
</feature>
<feature type="region of interest" description="Disordered" evidence="1">
    <location>
        <begin position="501"/>
        <end position="545"/>
    </location>
</feature>
<dbReference type="Proteomes" id="UP001189429">
    <property type="component" value="Unassembled WGS sequence"/>
</dbReference>
<accession>A0ABN9V3F4</accession>
<reference evidence="2" key="1">
    <citation type="submission" date="2023-10" db="EMBL/GenBank/DDBJ databases">
        <authorList>
            <person name="Chen Y."/>
            <person name="Shah S."/>
            <person name="Dougan E. K."/>
            <person name="Thang M."/>
            <person name="Chan C."/>
        </authorList>
    </citation>
    <scope>NUCLEOTIDE SEQUENCE [LARGE SCALE GENOMIC DNA]</scope>
</reference>
<keyword evidence="3" id="KW-1185">Reference proteome</keyword>
<dbReference type="EMBL" id="CAUYUJ010016631">
    <property type="protein sequence ID" value="CAK0867323.1"/>
    <property type="molecule type" value="Genomic_DNA"/>
</dbReference>
<feature type="compositionally biased region" description="Basic residues" evidence="1">
    <location>
        <begin position="110"/>
        <end position="119"/>
    </location>
</feature>
<feature type="region of interest" description="Disordered" evidence="1">
    <location>
        <begin position="1512"/>
        <end position="1537"/>
    </location>
</feature>
<evidence type="ECO:0000256" key="1">
    <source>
        <dbReference type="SAM" id="MobiDB-lite"/>
    </source>
</evidence>
<gene>
    <name evidence="2" type="ORF">PCOR1329_LOCUS54298</name>
</gene>
<comment type="caution">
    <text evidence="2">The sequence shown here is derived from an EMBL/GenBank/DDBJ whole genome shotgun (WGS) entry which is preliminary data.</text>
</comment>
<sequence length="1927" mass="213808">MHGKNFLLDPEEAETFLHGTNLLLVPEEAETLWETRSCPELWEPDVVAEECDVVTEECDVVTEERDVVTEECDVVTEECDDVTGECDVVTGFWVRPLAGKKYQESQQRSRASRYKKRRTPVTEVTGRTHVHDASDARNRAARTLPLSTLDTTSRYILRQRTLRDGIKSLLSPEEADHLWETQSCPELGYSDIWTETCADTAADPMTRFWGDDVSLAAGLNIGSWEAMDARNQAARTLQLRNARGTLPGGMQRGDIIRQDDAVDENDAPGSSVDLERALSDVMDQSPFAEDAAGDLGDQAEPPGAPRDGASGSAEPVDRPAKRRRRSDGESSVDALSRYSKRGLQAHDDITVSREIVTDDIQSIYARLYTLVTGAMDGACDALWRVVACAVALHCFRLCDIGLREHCLLLHILLHDVAIRAHGGELYMYADGSWLPFAGLVAESVLAQCKRGLLRVEGLLLLVDTWKRADDAAFVEKCKVAWTSHGDTSIAFTAHCEVSASKGKRTSSRSQGPAPGEAENPAGPEQQGDPHLQGERDEAEPNESQGEFAAKMVQKLSSALQNELLGTKLIKHYGEWCSTPKRPAPGVCFKDACLMFGPNGEDTFVEKAQSRNVYIHVPHALKDPVQEAVNTELQTFLGQTFWDNGSALDCQLAAMCLVLQGENIDRCFWTIGPGGVGQSLLTHLVDNVFSGLHAFLDTTVYYDDHELRKQAEQLVHKLITTGQEAVEGSKHGFREDLYKKHISADPIAARLPYGIVTHLVSLQGWKRLELNKIIRFAGVTAESINSIERRTWACIIKSRFVSPEVLSTIPDAASMGVFAKNPGLKTLVRSPQVAPAMWRILHGFMRSHSRSESFGMIEEYAEGGDGCTTVDCVYAATGVQRRSRATGATSAPPVPGGLPAPFDPMAAQAEADRKLSLTLAVALLENRVDSITAEEFANKLGHGIVSGTAEKRKSEFDRLVTAGLWVKNGTGSKGNTSYVPAHCFARKPGCHWPGHADDDLPALQEQVRCRSVIEYAGNAPRCQNVAALQEYWREMCDFLVPRQRGRLSARQNDMKNDFAHKGEKLVHQERELQRLAEHMRSQVGDADGVAPETSTYAASYSRRGSRRSRLYLDTYGVQALSNAAKHVVIPDAHDWDISKCMFTIALQLLSMATALISHEAIQFECITALTKSNADVLGQLGVPYNAGKKLFLKVVNGGRIPEEYSTNSFLKALQQEGILLRWFAVAMDTEAHAATAEACNGKALHQQDPTKHNPAASSWYYTWTLVEDLILNAWSGHVISTLRNVSHLSLHYDGLMINPEAVADDETFAADCQGAILRATGFDVSIVRKTLHTFLELAKLNGTHARAPFPVLPKSLLKNGNCIPAALATATQRQQAIGRLASASNAVNKAAERKGCRTYEEASSMCDVHLHPLRTPEQRLAEGWYLLHVENNGLQHCVPMQATAAACTIVENADAWTVPRDAWKTYWDEAVDRKFLVLFQLATEDLPGDAPERHLLRFAAGARAQVKSRQYNSYPTPKRGKQRLLQGGAPAKTNKGRTGVKKTAMKRSAMKRLRIPKNIPYVPAHQKAPRGESADRMQAWSTTLTALAKMTHKQTIDHLRDVGILPWWDKGSTCPICGSNRLGPLKFDKTRGWTHRCNSKACMRWVQPHACHPIFSWAWGASSVPLNKQAQVLFCKVAGVKSGQIHLLTGVPKKTVESLSARWRRAVQAHVLKRQRSMKFGNLTNWTEVEVDETVIRGKKDKKKQRVIWFSYCGLVTRGDRRSLVLLRLPTKTTRAKRHGKGKGSFASPGPITKKDWLPICEKYVTKRKIILHSDGARAYRYTRVPGVIVDTVRHKRPRPIYAARWRHVLPLDFLKTSKPKSAWGATEVRWVKKGTQIIDKVWGTLKSLIPKGTHAHQHQVESAVREAQWFLWNKDRDRWRAAGEVCQ</sequence>
<name>A0ABN9V3F4_9DINO</name>
<feature type="region of interest" description="Disordered" evidence="1">
    <location>
        <begin position="288"/>
        <end position="334"/>
    </location>
</feature>
<evidence type="ECO:0000313" key="3">
    <source>
        <dbReference type="Proteomes" id="UP001189429"/>
    </source>
</evidence>
<protein>
    <submittedName>
        <fullName evidence="2">Uncharacterized protein</fullName>
    </submittedName>
</protein>
<proteinExistence type="predicted"/>
<feature type="region of interest" description="Disordered" evidence="1">
    <location>
        <begin position="104"/>
        <end position="136"/>
    </location>
</feature>
<evidence type="ECO:0000313" key="2">
    <source>
        <dbReference type="EMBL" id="CAK0867323.1"/>
    </source>
</evidence>